<name>A0AAU6P5T2_9FLAO</name>
<sequence length="150" mass="15827">MNLHKILKILAGLLGIAGIVALISLIATGDDTIKADALAGDTAIIDPIAYIAYIVMLLVIGLVVVFVLKNLFTNTATLKNTLISLGAFVLLALICYFAFANGVETPLSDGEMLSENGSKLIGAGLYMFYFLVLIAGGAMLFSGVKKMINR</sequence>
<organism evidence="3">
    <name type="scientific">Mangrovimonas cancribranchiae</name>
    <dbReference type="NCBI Taxonomy" id="3080055"/>
    <lineage>
        <taxon>Bacteria</taxon>
        <taxon>Pseudomonadati</taxon>
        <taxon>Bacteroidota</taxon>
        <taxon>Flavobacteriia</taxon>
        <taxon>Flavobacteriales</taxon>
        <taxon>Flavobacteriaceae</taxon>
        <taxon>Mangrovimonas</taxon>
    </lineage>
</organism>
<proteinExistence type="predicted"/>
<dbReference type="KEGG" id="mcaa:R3L15_11815"/>
<keyword evidence="1" id="KW-0812">Transmembrane</keyword>
<evidence type="ECO:0000313" key="2">
    <source>
        <dbReference type="EMBL" id="WXA02039.1"/>
    </source>
</evidence>
<keyword evidence="4" id="KW-1185">Reference proteome</keyword>
<feature type="transmembrane region" description="Helical" evidence="1">
    <location>
        <begin position="80"/>
        <end position="100"/>
    </location>
</feature>
<feature type="transmembrane region" description="Helical" evidence="1">
    <location>
        <begin position="48"/>
        <end position="68"/>
    </location>
</feature>
<accession>A0AAU6P5T2</accession>
<dbReference type="Proteomes" id="UP001368318">
    <property type="component" value="Chromosome"/>
</dbReference>
<gene>
    <name evidence="3" type="ORF">R3L15_11815</name>
    <name evidence="2" type="ORF">R3L16_09775</name>
</gene>
<evidence type="ECO:0000313" key="4">
    <source>
        <dbReference type="Proteomes" id="UP001368318"/>
    </source>
</evidence>
<dbReference type="AlphaFoldDB" id="A0AAU6P5T2"/>
<dbReference type="EMBL" id="CP136924">
    <property type="protein sequence ID" value="WXA02039.1"/>
    <property type="molecule type" value="Genomic_DNA"/>
</dbReference>
<dbReference type="EMBL" id="CP136925">
    <property type="protein sequence ID" value="WXA12800.1"/>
    <property type="molecule type" value="Genomic_DNA"/>
</dbReference>
<reference evidence="3 4" key="1">
    <citation type="submission" date="2023-10" db="EMBL/GenBank/DDBJ databases">
        <title>Culture-based analysis of two novel bacteria associated with mangrove crab gills.</title>
        <authorList>
            <person name="Yang X."/>
            <person name="Garuglieri E."/>
            <person name="Van Goethem M.W."/>
            <person name="Fusi M."/>
            <person name="Marasco R."/>
            <person name="Daffonchio D.G."/>
        </authorList>
    </citation>
    <scope>NUCLEOTIDE SEQUENCE</scope>
    <source>
        <strain evidence="3">UG2-1</strain>
        <strain evidence="2">UG2-2</strain>
        <strain evidence="4">UG2_2</strain>
    </source>
</reference>
<keyword evidence="1" id="KW-1133">Transmembrane helix</keyword>
<dbReference type="RefSeq" id="WP_338731905.1">
    <property type="nucleotide sequence ID" value="NZ_CP136924.1"/>
</dbReference>
<evidence type="ECO:0000256" key="1">
    <source>
        <dbReference type="SAM" id="Phobius"/>
    </source>
</evidence>
<keyword evidence="1" id="KW-0472">Membrane</keyword>
<protein>
    <submittedName>
        <fullName evidence="3">Uncharacterized protein</fullName>
    </submittedName>
</protein>
<feature type="transmembrane region" description="Helical" evidence="1">
    <location>
        <begin position="7"/>
        <end position="28"/>
    </location>
</feature>
<evidence type="ECO:0000313" key="3">
    <source>
        <dbReference type="EMBL" id="WXA12800.1"/>
    </source>
</evidence>
<feature type="transmembrane region" description="Helical" evidence="1">
    <location>
        <begin position="120"/>
        <end position="141"/>
    </location>
</feature>